<dbReference type="InterPro" id="IPR033452">
    <property type="entry name" value="GH30_C"/>
</dbReference>
<comment type="catalytic activity">
    <reaction evidence="1">
        <text>a beta-D-glucosyl-(1&lt;-&gt;1')-N-acylsphing-4-enine + H2O = an N-acylsphing-4-enine + D-glucose</text>
        <dbReference type="Rhea" id="RHEA:13269"/>
        <dbReference type="ChEBI" id="CHEBI:4167"/>
        <dbReference type="ChEBI" id="CHEBI:15377"/>
        <dbReference type="ChEBI" id="CHEBI:22801"/>
        <dbReference type="ChEBI" id="CHEBI:52639"/>
        <dbReference type="EC" id="3.2.1.45"/>
    </reaction>
    <physiologicalReaction direction="left-to-right" evidence="1">
        <dbReference type="Rhea" id="RHEA:13270"/>
    </physiologicalReaction>
</comment>
<evidence type="ECO:0000313" key="10">
    <source>
        <dbReference type="Proteomes" id="UP001159427"/>
    </source>
</evidence>
<dbReference type="SUPFAM" id="SSF51011">
    <property type="entry name" value="Glycosyl hydrolase domain"/>
    <property type="match status" value="1"/>
</dbReference>
<dbReference type="Pfam" id="PF02055">
    <property type="entry name" value="Glyco_hydro_30"/>
    <property type="match status" value="1"/>
</dbReference>
<evidence type="ECO:0000259" key="8">
    <source>
        <dbReference type="Pfam" id="PF17189"/>
    </source>
</evidence>
<dbReference type="InterPro" id="IPR033453">
    <property type="entry name" value="Glyco_hydro_30_TIM-barrel"/>
</dbReference>
<protein>
    <recommendedName>
        <fullName evidence="3 6">Glucosylceramidase</fullName>
        <ecNumber evidence="3 6">3.2.1.45</ecNumber>
    </recommendedName>
</protein>
<organism evidence="9 10">
    <name type="scientific">Porites evermanni</name>
    <dbReference type="NCBI Taxonomy" id="104178"/>
    <lineage>
        <taxon>Eukaryota</taxon>
        <taxon>Metazoa</taxon>
        <taxon>Cnidaria</taxon>
        <taxon>Anthozoa</taxon>
        <taxon>Hexacorallia</taxon>
        <taxon>Scleractinia</taxon>
        <taxon>Fungiina</taxon>
        <taxon>Poritidae</taxon>
        <taxon>Porites</taxon>
    </lineage>
</organism>
<gene>
    <name evidence="9" type="ORF">PEVE_00033895</name>
</gene>
<dbReference type="EMBL" id="CALNXI010000507">
    <property type="protein sequence ID" value="CAH3028362.1"/>
    <property type="molecule type" value="Genomic_DNA"/>
</dbReference>
<dbReference type="PANTHER" id="PTHR11069">
    <property type="entry name" value="GLUCOSYLCERAMIDASE"/>
    <property type="match status" value="1"/>
</dbReference>
<keyword evidence="10" id="KW-1185">Reference proteome</keyword>
<dbReference type="Gene3D" id="3.20.20.80">
    <property type="entry name" value="Glycosidases"/>
    <property type="match status" value="1"/>
</dbReference>
<accession>A0ABN8MIP2</accession>
<dbReference type="Proteomes" id="UP001159427">
    <property type="component" value="Unassembled WGS sequence"/>
</dbReference>
<feature type="domain" description="Glycosyl hydrolase family 30 beta sandwich" evidence="8">
    <location>
        <begin position="61"/>
        <end position="123"/>
    </location>
</feature>
<keyword evidence="6" id="KW-0443">Lipid metabolism</keyword>
<keyword evidence="6" id="KW-0746">Sphingolipid metabolism</keyword>
<evidence type="ECO:0000259" key="7">
    <source>
        <dbReference type="Pfam" id="PF02055"/>
    </source>
</evidence>
<keyword evidence="5 6" id="KW-0378">Hydrolase</keyword>
<dbReference type="InterPro" id="IPR001139">
    <property type="entry name" value="Glyco_hydro_30"/>
</dbReference>
<reference evidence="9 10" key="1">
    <citation type="submission" date="2022-05" db="EMBL/GenBank/DDBJ databases">
        <authorList>
            <consortium name="Genoscope - CEA"/>
            <person name="William W."/>
        </authorList>
    </citation>
    <scope>NUCLEOTIDE SEQUENCE [LARGE SCALE GENOMIC DNA]</scope>
</reference>
<sequence>NLLHWSAGWVDWNLALNMEGGPNWVKNFVDSPIIVDAENGQFYKQPMYYHLGHFSKFVHPGSRRIGVTSSSQTSLEFIGFVTPQLNTVLVILNTEAKNVTFHIINKKAGIVTETIPSYSIQTYIW</sequence>
<evidence type="ECO:0000256" key="4">
    <source>
        <dbReference type="ARBA" id="ARBA00022729"/>
    </source>
</evidence>
<name>A0ABN8MIP2_9CNID</name>
<evidence type="ECO:0000313" key="9">
    <source>
        <dbReference type="EMBL" id="CAH3028362.1"/>
    </source>
</evidence>
<evidence type="ECO:0000256" key="5">
    <source>
        <dbReference type="ARBA" id="ARBA00022801"/>
    </source>
</evidence>
<feature type="non-terminal residue" evidence="9">
    <location>
        <position position="1"/>
    </location>
</feature>
<comment type="similarity">
    <text evidence="2 6">Belongs to the glycosyl hydrolase 30 family.</text>
</comment>
<evidence type="ECO:0000256" key="3">
    <source>
        <dbReference type="ARBA" id="ARBA00012658"/>
    </source>
</evidence>
<comment type="caution">
    <text evidence="9">The sequence shown here is derived from an EMBL/GenBank/DDBJ whole genome shotgun (WGS) entry which is preliminary data.</text>
</comment>
<evidence type="ECO:0000256" key="1">
    <source>
        <dbReference type="ARBA" id="ARBA00001013"/>
    </source>
</evidence>
<dbReference type="PANTHER" id="PTHR11069:SF23">
    <property type="entry name" value="LYSOSOMAL ACID GLUCOSYLCERAMIDASE"/>
    <property type="match status" value="1"/>
</dbReference>
<proteinExistence type="inferred from homology"/>
<dbReference type="SUPFAM" id="SSF51445">
    <property type="entry name" value="(Trans)glycosidases"/>
    <property type="match status" value="1"/>
</dbReference>
<dbReference type="EC" id="3.2.1.45" evidence="3 6"/>
<keyword evidence="6" id="KW-0326">Glycosidase</keyword>
<keyword evidence="4" id="KW-0732">Signal</keyword>
<dbReference type="InterPro" id="IPR017853">
    <property type="entry name" value="GH"/>
</dbReference>
<dbReference type="Pfam" id="PF17189">
    <property type="entry name" value="Glyco_hydro_30C"/>
    <property type="match status" value="1"/>
</dbReference>
<evidence type="ECO:0000256" key="2">
    <source>
        <dbReference type="ARBA" id="ARBA00005382"/>
    </source>
</evidence>
<feature type="domain" description="Glycosyl hydrolase family 30 TIM-barrel" evidence="7">
    <location>
        <begin position="1"/>
        <end position="58"/>
    </location>
</feature>
<evidence type="ECO:0000256" key="6">
    <source>
        <dbReference type="RuleBase" id="RU361188"/>
    </source>
</evidence>